<comment type="subcellular location">
    <subcellularLocation>
        <location evidence="1">Cell membrane</location>
        <topology evidence="1">Multi-pass membrane protein</topology>
    </subcellularLocation>
</comment>
<dbReference type="SMART" id="SM00382">
    <property type="entry name" value="AAA"/>
    <property type="match status" value="2"/>
</dbReference>
<dbReference type="Pfam" id="PF00005">
    <property type="entry name" value="ABC_tran"/>
    <property type="match status" value="2"/>
</dbReference>
<dbReference type="InterPro" id="IPR003593">
    <property type="entry name" value="AAA+_ATPase"/>
</dbReference>
<evidence type="ECO:0000313" key="14">
    <source>
        <dbReference type="EMBL" id="EGO21959.1"/>
    </source>
</evidence>
<dbReference type="SUPFAM" id="SSF90123">
    <property type="entry name" value="ABC transporter transmembrane region"/>
    <property type="match status" value="2"/>
</dbReference>
<evidence type="ECO:0000256" key="11">
    <source>
        <dbReference type="SAM" id="Phobius"/>
    </source>
</evidence>
<dbReference type="Pfam" id="PF00664">
    <property type="entry name" value="ABC_membrane"/>
    <property type="match status" value="2"/>
</dbReference>
<dbReference type="Gene3D" id="1.20.1560.10">
    <property type="entry name" value="ABC transporter type 1, transmembrane domain"/>
    <property type="match status" value="1"/>
</dbReference>
<dbReference type="GO" id="GO:0005743">
    <property type="term" value="C:mitochondrial inner membrane"/>
    <property type="evidence" value="ECO:0007669"/>
    <property type="project" value="TreeGrafter"/>
</dbReference>
<keyword evidence="9 11" id="KW-0472">Membrane</keyword>
<dbReference type="GeneID" id="18816792"/>
<feature type="transmembrane region" description="Helical" evidence="11">
    <location>
        <begin position="808"/>
        <end position="833"/>
    </location>
</feature>
<reference evidence="14" key="1">
    <citation type="submission" date="2011-04" db="EMBL/GenBank/DDBJ databases">
        <title>Evolution of plant cell wall degrading machinery underlies the functional diversity of forest fungi.</title>
        <authorList>
            <consortium name="US DOE Joint Genome Institute (JGI-PGF)"/>
            <person name="Eastwood D.C."/>
            <person name="Floudas D."/>
            <person name="Binder M."/>
            <person name="Majcherczyk A."/>
            <person name="Schneider P."/>
            <person name="Aerts A."/>
            <person name="Asiegbu F.O."/>
            <person name="Baker S.E."/>
            <person name="Barry K."/>
            <person name="Bendiksby M."/>
            <person name="Blumentritt M."/>
            <person name="Coutinho P.M."/>
            <person name="Cullen D."/>
            <person name="Cullen D."/>
            <person name="Gathman A."/>
            <person name="Goodell B."/>
            <person name="Henrissat B."/>
            <person name="Ihrmark K."/>
            <person name="Kauserud H."/>
            <person name="Kohler A."/>
            <person name="LaButti K."/>
            <person name="Lapidus A."/>
            <person name="Lavin J.L."/>
            <person name="Lee Y.-H."/>
            <person name="Lindquist E."/>
            <person name="Lilly W."/>
            <person name="Lucas S."/>
            <person name="Morin E."/>
            <person name="Murat C."/>
            <person name="Oguiza J.A."/>
            <person name="Park J."/>
            <person name="Pisabarro A.G."/>
            <person name="Riley R."/>
            <person name="Rosling A."/>
            <person name="Salamov A."/>
            <person name="Schmidt O."/>
            <person name="Schmutz J."/>
            <person name="Skrede I."/>
            <person name="Stenlid J."/>
            <person name="Wiebenga A."/>
            <person name="Xie X."/>
            <person name="Kues U."/>
            <person name="Hibbett D.S."/>
            <person name="Hoffmeister D."/>
            <person name="Hogberg N."/>
            <person name="Martin F."/>
            <person name="Grigoriev I.V."/>
            <person name="Watkinson S.C."/>
        </authorList>
    </citation>
    <scope>NUCLEOTIDE SEQUENCE</scope>
    <source>
        <strain evidence="14">S7.9</strain>
    </source>
</reference>
<dbReference type="PROSITE" id="PS50893">
    <property type="entry name" value="ABC_TRANSPORTER_2"/>
    <property type="match status" value="2"/>
</dbReference>
<dbReference type="PROSITE" id="PS00211">
    <property type="entry name" value="ABC_TRANSPORTER_1"/>
    <property type="match status" value="2"/>
</dbReference>
<feature type="domain" description="ABC transporter" evidence="12">
    <location>
        <begin position="1019"/>
        <end position="1259"/>
    </location>
</feature>
<evidence type="ECO:0000256" key="9">
    <source>
        <dbReference type="ARBA" id="ARBA00023136"/>
    </source>
</evidence>
<feature type="transmembrane region" description="Helical" evidence="11">
    <location>
        <begin position="164"/>
        <end position="183"/>
    </location>
</feature>
<sequence>MSGEDPSKVDTMPPVSVLGLFRFATKFELMLNFLGVIASTGAGGATPIMTLFLGNLIESFVNISQTKSLSASEAASFIEQFRQKATQDALNLVYLGIAMFLATYISVTIWTYTGEVIAKRIRESYFRAILHQDLSFFDDISAGEVAAQIEVDAHLVQQGISEKFALLGSNVGAFATGMIIAYIKSWRLALALTSMLPCLVIIGALMAILCSRCAQFVQASLSHLSKAGGIAQESLSTIRIIHAFGAEIKISTVYDQLIRLSQVSDLKLSKIQGVGMAIFSFVVYSSYSLSFYYGTTLIQQGRANAGTVVTVGLCILIGSFSLGIAGPNAQVVMRARDAAAQLYRVIDHTPMIDSRKENGQKLTSVQGEIVLKNIDFSYPSRRNVPVLKYLSLTFPAGKRSALVGHSGSGKSTIVGLLERFYDPDAGSVFLDGVDLCDLHIKWLRSQIGLVAQEPVLFAISVRENIEQGLLNTAHEHSSREIRWALVQDACIKAYAHDFIMLLPEGYDTMVGDGGFRLSGGQKQRIAIARAIVSDPRILLLDEATSALDTQSEGIVQAALNKASEGRTTITIAHRLSTVKDSDVIYVLSNGSLVESGTHEELLCDDHGAYTQLVRAQHLDQDDASVSQSLDIDAEETKGHTRTSFVNKDIDISNEEDLKSTLTHPSTDELDRAGRFTLAFKLASLIPHTRMIYVCGTFFGILGGLVHPGFGIVYAKALQTYQNTGSPDFRTQGDRNALWLFIIAICSTLSLAMHNVLFGKGAAILTTKLRLLAFQGLLHQEISFFDKDSNNPGVLTANLVGGPEKTNGFVAMTLGAVLQCISCCIGGSIIGLIFGWKLALVGIACMPPIVTLGLIRLQLVANKEKASKASHDESAQIACEAAVSIRTVAALTREDHTCSLYSDALKAPLRQSVKAGIVSNAIFAMSISVIVFVVALVFWYGSGLVTTGEYTTFQFYVVFMSTVFGSWNAANVFTSVPDITSAADAARDILKIMKTSKSNIVTNDEKAVSSRMFENVQGGVHFQDVSFCYPTRPEVSVLRGINLSIKPGAYTAFVGASGSGKSTIIQLIERFYEPTSGSIYFDENCLSALDVNEYRKHVALVSQESKLYSGTIRFNILLGSTGAMANISDEEIKRACSIANILDFIESLPNGFETEVGERGSQLSGGQKQRIAIARALIRNPKLLLLDEATSALDANSEVAVQEALNNAAKGRTTIAIAHKLATVQHADHIYFIKDGKVNEMGTHGQLMARRGGYWQFAKLQELEK</sequence>
<dbReference type="InterPro" id="IPR039421">
    <property type="entry name" value="Type_1_exporter"/>
</dbReference>
<dbReference type="PANTHER" id="PTHR43394">
    <property type="entry name" value="ATP-DEPENDENT PERMEASE MDL1, MITOCHONDRIAL"/>
    <property type="match status" value="1"/>
</dbReference>
<evidence type="ECO:0000256" key="2">
    <source>
        <dbReference type="ARBA" id="ARBA00007577"/>
    </source>
</evidence>
<evidence type="ECO:0000259" key="12">
    <source>
        <dbReference type="PROSITE" id="PS50893"/>
    </source>
</evidence>
<name>F8P5S2_SERL9</name>
<dbReference type="SUPFAM" id="SSF52540">
    <property type="entry name" value="P-loop containing nucleoside triphosphate hydrolases"/>
    <property type="match status" value="2"/>
</dbReference>
<feature type="transmembrane region" description="Helical" evidence="11">
    <location>
        <begin position="690"/>
        <end position="716"/>
    </location>
</feature>
<dbReference type="InterPro" id="IPR017871">
    <property type="entry name" value="ABC_transporter-like_CS"/>
</dbReference>
<feature type="transmembrane region" description="Helical" evidence="11">
    <location>
        <begin position="736"/>
        <end position="757"/>
    </location>
</feature>
<dbReference type="CDD" id="cd18578">
    <property type="entry name" value="ABC_6TM_Pgp_ABCB1_D2_like"/>
    <property type="match status" value="1"/>
</dbReference>
<dbReference type="PANTHER" id="PTHR43394:SF11">
    <property type="entry name" value="ATP-BINDING CASSETTE TRANSPORTER"/>
    <property type="match status" value="1"/>
</dbReference>
<keyword evidence="4 11" id="KW-0812">Transmembrane</keyword>
<evidence type="ECO:0000256" key="4">
    <source>
        <dbReference type="ARBA" id="ARBA00022692"/>
    </source>
</evidence>
<feature type="domain" description="ABC transmembrane type-1" evidence="13">
    <location>
        <begin position="33"/>
        <end position="334"/>
    </location>
</feature>
<feature type="transmembrane region" description="Helical" evidence="11">
    <location>
        <begin position="916"/>
        <end position="940"/>
    </location>
</feature>
<dbReference type="CDD" id="cd03249">
    <property type="entry name" value="ABC_MTABC3_MDL1_MDL2"/>
    <property type="match status" value="2"/>
</dbReference>
<protein>
    <submittedName>
        <fullName evidence="14">Uncharacterized protein</fullName>
    </submittedName>
</protein>
<keyword evidence="10" id="KW-0325">Glycoprotein</keyword>
<dbReference type="InterPro" id="IPR011527">
    <property type="entry name" value="ABC1_TM_dom"/>
</dbReference>
<dbReference type="GO" id="GO:0090374">
    <property type="term" value="P:oligopeptide export from mitochondrion"/>
    <property type="evidence" value="ECO:0007669"/>
    <property type="project" value="TreeGrafter"/>
</dbReference>
<keyword evidence="6" id="KW-0547">Nucleotide-binding</keyword>
<dbReference type="GO" id="GO:0016887">
    <property type="term" value="F:ATP hydrolysis activity"/>
    <property type="evidence" value="ECO:0007669"/>
    <property type="project" value="InterPro"/>
</dbReference>
<dbReference type="AlphaFoldDB" id="F8P5S2"/>
<evidence type="ECO:0000256" key="3">
    <source>
        <dbReference type="ARBA" id="ARBA00022448"/>
    </source>
</evidence>
<feature type="transmembrane region" description="Helical" evidence="11">
    <location>
        <begin position="92"/>
        <end position="112"/>
    </location>
</feature>
<dbReference type="EMBL" id="GL945438">
    <property type="protein sequence ID" value="EGO21959.1"/>
    <property type="molecule type" value="Genomic_DNA"/>
</dbReference>
<dbReference type="KEGG" id="sla:SERLADRAFT_451961"/>
<evidence type="ECO:0000256" key="6">
    <source>
        <dbReference type="ARBA" id="ARBA00022741"/>
    </source>
</evidence>
<keyword evidence="8 11" id="KW-1133">Transmembrane helix</keyword>
<feature type="transmembrane region" description="Helical" evidence="11">
    <location>
        <begin position="952"/>
        <end position="972"/>
    </location>
</feature>
<dbReference type="InterPro" id="IPR003439">
    <property type="entry name" value="ABC_transporter-like_ATP-bd"/>
</dbReference>
<feature type="transmembrane region" description="Helical" evidence="11">
    <location>
        <begin position="189"/>
        <end position="210"/>
    </location>
</feature>
<dbReference type="HOGENOM" id="CLU_000604_17_8_1"/>
<feature type="transmembrane region" description="Helical" evidence="11">
    <location>
        <begin position="29"/>
        <end position="53"/>
    </location>
</feature>
<evidence type="ECO:0000256" key="8">
    <source>
        <dbReference type="ARBA" id="ARBA00022989"/>
    </source>
</evidence>
<keyword evidence="5" id="KW-0677">Repeat</keyword>
<dbReference type="FunFam" id="3.40.50.300:FF:000066">
    <property type="entry name" value="ABC transporter B family member 1"/>
    <property type="match status" value="1"/>
</dbReference>
<comment type="similarity">
    <text evidence="2">Belongs to the ABC transporter superfamily. ABCB family. Multidrug resistance exporter (TC 3.A.1.201) subfamily.</text>
</comment>
<feature type="transmembrane region" description="Helical" evidence="11">
    <location>
        <begin position="839"/>
        <end position="858"/>
    </location>
</feature>
<dbReference type="FunFam" id="3.40.50.300:FF:000967">
    <property type="entry name" value="ABC multidrug transporter mdr4"/>
    <property type="match status" value="1"/>
</dbReference>
<dbReference type="OrthoDB" id="6500128at2759"/>
<evidence type="ECO:0000256" key="10">
    <source>
        <dbReference type="ARBA" id="ARBA00023180"/>
    </source>
</evidence>
<dbReference type="InterPro" id="IPR027417">
    <property type="entry name" value="P-loop_NTPase"/>
</dbReference>
<feature type="domain" description="ABC transporter" evidence="12">
    <location>
        <begin position="369"/>
        <end position="614"/>
    </location>
</feature>
<keyword evidence="7" id="KW-0067">ATP-binding</keyword>
<dbReference type="InterPro" id="IPR036640">
    <property type="entry name" value="ABC1_TM_sf"/>
</dbReference>
<evidence type="ECO:0000256" key="5">
    <source>
        <dbReference type="ARBA" id="ARBA00022737"/>
    </source>
</evidence>
<feature type="transmembrane region" description="Helical" evidence="11">
    <location>
        <begin position="305"/>
        <end position="326"/>
    </location>
</feature>
<evidence type="ECO:0000256" key="1">
    <source>
        <dbReference type="ARBA" id="ARBA00004651"/>
    </source>
</evidence>
<evidence type="ECO:0000259" key="13">
    <source>
        <dbReference type="PROSITE" id="PS50929"/>
    </source>
</evidence>
<feature type="transmembrane region" description="Helical" evidence="11">
    <location>
        <begin position="274"/>
        <end position="293"/>
    </location>
</feature>
<organism>
    <name type="scientific">Serpula lacrymans var. lacrymans (strain S7.9)</name>
    <name type="common">Dry rot fungus</name>
    <dbReference type="NCBI Taxonomy" id="578457"/>
    <lineage>
        <taxon>Eukaryota</taxon>
        <taxon>Fungi</taxon>
        <taxon>Dikarya</taxon>
        <taxon>Basidiomycota</taxon>
        <taxon>Agaricomycotina</taxon>
        <taxon>Agaricomycetes</taxon>
        <taxon>Agaricomycetidae</taxon>
        <taxon>Boletales</taxon>
        <taxon>Coniophorineae</taxon>
        <taxon>Serpulaceae</taxon>
        <taxon>Serpula</taxon>
    </lineage>
</organism>
<dbReference type="Proteomes" id="UP000008064">
    <property type="component" value="Unassembled WGS sequence"/>
</dbReference>
<dbReference type="GO" id="GO:0015421">
    <property type="term" value="F:ABC-type oligopeptide transporter activity"/>
    <property type="evidence" value="ECO:0007669"/>
    <property type="project" value="TreeGrafter"/>
</dbReference>
<dbReference type="GO" id="GO:0005886">
    <property type="term" value="C:plasma membrane"/>
    <property type="evidence" value="ECO:0007669"/>
    <property type="project" value="UniProtKB-SubCell"/>
</dbReference>
<dbReference type="GO" id="GO:0005524">
    <property type="term" value="F:ATP binding"/>
    <property type="evidence" value="ECO:0007669"/>
    <property type="project" value="UniProtKB-KW"/>
</dbReference>
<accession>F8P5S2</accession>
<dbReference type="Gene3D" id="3.40.50.300">
    <property type="entry name" value="P-loop containing nucleotide triphosphate hydrolases"/>
    <property type="match status" value="2"/>
</dbReference>
<proteinExistence type="inferred from homology"/>
<evidence type="ECO:0000256" key="7">
    <source>
        <dbReference type="ARBA" id="ARBA00022840"/>
    </source>
</evidence>
<feature type="domain" description="ABC transmembrane type-1" evidence="13">
    <location>
        <begin position="695"/>
        <end position="980"/>
    </location>
</feature>
<dbReference type="PROSITE" id="PS50929">
    <property type="entry name" value="ABC_TM1F"/>
    <property type="match status" value="2"/>
</dbReference>
<gene>
    <name evidence="14" type="ORF">SERLADRAFT_451961</name>
</gene>
<dbReference type="CDD" id="cd18577">
    <property type="entry name" value="ABC_6TM_Pgp_ABCB1_D1_like"/>
    <property type="match status" value="1"/>
</dbReference>
<keyword evidence="3" id="KW-0813">Transport</keyword>
<dbReference type="RefSeq" id="XP_007321745.1">
    <property type="nucleotide sequence ID" value="XM_007321683.1"/>
</dbReference>